<dbReference type="Proteomes" id="UP000766336">
    <property type="component" value="Unassembled WGS sequence"/>
</dbReference>
<dbReference type="Gene3D" id="3.40.50.510">
    <property type="entry name" value="Phosphotransferase system, mannose-type IIA component"/>
    <property type="match status" value="1"/>
</dbReference>
<dbReference type="PANTHER" id="PTHR33799:SF1">
    <property type="entry name" value="PTS SYSTEM MANNOSE-SPECIFIC EIIAB COMPONENT-RELATED"/>
    <property type="match status" value="1"/>
</dbReference>
<evidence type="ECO:0000256" key="5">
    <source>
        <dbReference type="ARBA" id="ARBA00022679"/>
    </source>
</evidence>
<comment type="subcellular location">
    <subcellularLocation>
        <location evidence="1">Cytoplasm</location>
    </subcellularLocation>
</comment>
<keyword evidence="7" id="KW-0418">Kinase</keyword>
<evidence type="ECO:0000313" key="11">
    <source>
        <dbReference type="Proteomes" id="UP000766336"/>
    </source>
</evidence>
<protein>
    <submittedName>
        <fullName evidence="10">PTS sugar transporter subunit IIA</fullName>
    </submittedName>
</protein>
<evidence type="ECO:0000256" key="4">
    <source>
        <dbReference type="ARBA" id="ARBA00022597"/>
    </source>
</evidence>
<organism evidence="10 11">
    <name type="scientific">Roseococcus pinisoli</name>
    <dbReference type="NCBI Taxonomy" id="2835040"/>
    <lineage>
        <taxon>Bacteria</taxon>
        <taxon>Pseudomonadati</taxon>
        <taxon>Pseudomonadota</taxon>
        <taxon>Alphaproteobacteria</taxon>
        <taxon>Acetobacterales</taxon>
        <taxon>Roseomonadaceae</taxon>
        <taxon>Roseococcus</taxon>
    </lineage>
</organism>
<dbReference type="InterPro" id="IPR036662">
    <property type="entry name" value="PTS_EIIA_man-typ_sf"/>
</dbReference>
<evidence type="ECO:0000256" key="6">
    <source>
        <dbReference type="ARBA" id="ARBA00022683"/>
    </source>
</evidence>
<accession>A0ABS5Q8V0</accession>
<evidence type="ECO:0000256" key="3">
    <source>
        <dbReference type="ARBA" id="ARBA00022490"/>
    </source>
</evidence>
<feature type="region of interest" description="Disordered" evidence="8">
    <location>
        <begin position="132"/>
        <end position="153"/>
    </location>
</feature>
<dbReference type="InterPro" id="IPR051471">
    <property type="entry name" value="Bacterial_PTS_sugar_comp"/>
</dbReference>
<keyword evidence="5" id="KW-0808">Transferase</keyword>
<proteinExistence type="predicted"/>
<evidence type="ECO:0000259" key="9">
    <source>
        <dbReference type="PROSITE" id="PS51096"/>
    </source>
</evidence>
<evidence type="ECO:0000256" key="7">
    <source>
        <dbReference type="ARBA" id="ARBA00022777"/>
    </source>
</evidence>
<evidence type="ECO:0000256" key="1">
    <source>
        <dbReference type="ARBA" id="ARBA00004496"/>
    </source>
</evidence>
<name>A0ABS5Q8V0_9PROT</name>
<comment type="caution">
    <text evidence="10">The sequence shown here is derived from an EMBL/GenBank/DDBJ whole genome shotgun (WGS) entry which is preliminary data.</text>
</comment>
<reference evidence="10 11" key="1">
    <citation type="submission" date="2021-05" db="EMBL/GenBank/DDBJ databases">
        <title>Roseococcus sp. XZZS9, whole genome shotgun sequencing project.</title>
        <authorList>
            <person name="Zhao G."/>
            <person name="Shen L."/>
        </authorList>
    </citation>
    <scope>NUCLEOTIDE SEQUENCE [LARGE SCALE GENOMIC DNA]</scope>
    <source>
        <strain evidence="10 11">XZZS9</strain>
    </source>
</reference>
<evidence type="ECO:0000256" key="2">
    <source>
        <dbReference type="ARBA" id="ARBA00022448"/>
    </source>
</evidence>
<feature type="domain" description="PTS EIIA type-4" evidence="9">
    <location>
        <begin position="1"/>
        <end position="123"/>
    </location>
</feature>
<feature type="compositionally biased region" description="Low complexity" evidence="8">
    <location>
        <begin position="139"/>
        <end position="153"/>
    </location>
</feature>
<keyword evidence="4 10" id="KW-0762">Sugar transport</keyword>
<dbReference type="Pfam" id="PF03610">
    <property type="entry name" value="EIIA-man"/>
    <property type="match status" value="1"/>
</dbReference>
<dbReference type="PANTHER" id="PTHR33799">
    <property type="entry name" value="PTS PERMEASE-RELATED-RELATED"/>
    <property type="match status" value="1"/>
</dbReference>
<gene>
    <name evidence="10" type="ORF">KHU32_04020</name>
</gene>
<keyword evidence="2" id="KW-0813">Transport</keyword>
<dbReference type="InterPro" id="IPR033887">
    <property type="entry name" value="PTS_IIA_man"/>
</dbReference>
<dbReference type="EMBL" id="JAHCDA010000001">
    <property type="protein sequence ID" value="MBS7810091.1"/>
    <property type="molecule type" value="Genomic_DNA"/>
</dbReference>
<keyword evidence="6" id="KW-0598">Phosphotransferase system</keyword>
<evidence type="ECO:0000256" key="8">
    <source>
        <dbReference type="SAM" id="MobiDB-lite"/>
    </source>
</evidence>
<dbReference type="RefSeq" id="WP_213668730.1">
    <property type="nucleotide sequence ID" value="NZ_JAHCDA010000001.1"/>
</dbReference>
<sequence>MIGLVLVTHGRLALEMRHAMEHVVGPQRAIATVCIGAEDDLENRRADIRARIAEVDEGDGVILLTDIAGGTPSNLAFSLCDHRNKEVIAGVNLPLLVKLAKIRGSEPLASAVEHAIMAGRKYITAAGDLPNGLLNAQNPPSGQSTTPSQSGTS</sequence>
<dbReference type="SUPFAM" id="SSF53062">
    <property type="entry name" value="PTS system fructose IIA component-like"/>
    <property type="match status" value="1"/>
</dbReference>
<keyword evidence="11" id="KW-1185">Reference proteome</keyword>
<dbReference type="PROSITE" id="PS51096">
    <property type="entry name" value="PTS_EIIA_TYPE_4"/>
    <property type="match status" value="1"/>
</dbReference>
<dbReference type="CDD" id="cd00006">
    <property type="entry name" value="PTS_IIA_man"/>
    <property type="match status" value="1"/>
</dbReference>
<keyword evidence="3" id="KW-0963">Cytoplasm</keyword>
<dbReference type="InterPro" id="IPR004701">
    <property type="entry name" value="PTS_EIIA_man-typ"/>
</dbReference>
<evidence type="ECO:0000313" key="10">
    <source>
        <dbReference type="EMBL" id="MBS7810091.1"/>
    </source>
</evidence>